<dbReference type="CDD" id="cd07377">
    <property type="entry name" value="WHTH_GntR"/>
    <property type="match status" value="1"/>
</dbReference>
<dbReference type="CDD" id="cd01541">
    <property type="entry name" value="PBP1_AraR"/>
    <property type="match status" value="1"/>
</dbReference>
<keyword evidence="1" id="KW-0805">Transcription regulation</keyword>
<dbReference type="Proteomes" id="UP000051804">
    <property type="component" value="Unassembled WGS sequence"/>
</dbReference>
<sequence length="360" mass="40302">MEKKYQTVTDTIQRWITSGQYHENDKLPTESELMAQFDVSRHTVRKALGDLESDGYVYRVQGGGTYVAERRLKPVSTMQSVAVMATHINDYIFPAIISGIERVLSAQSVSLMLSSTENSEELEAKNLSKLMNSAIDGLIVEPTRSAFTVKNEAMYAQLAQSHVPIVTMNARFKDLQVPYFVMDDFEGGKMATEYVLQHHHTHIMGIFKTDDQQGVDRMNGYVYALQKANQPTVATTFLYQSGKSENNMGDRLRKLFAQTDRPTAMICYNDKIAVLAYNIAQTMGIQVPEQLSIIGFDNSSLASSYGLHLTSVNHPKANMGRDAAELILRMIQNPTKDFLSDSKTYTPELVIGESVVDLKQ</sequence>
<dbReference type="OrthoDB" id="9813468at2"/>
<accession>A0A0R1JQ41</accession>
<protein>
    <submittedName>
        <fullName evidence="5">GntR family transcriptional regulator</fullName>
    </submittedName>
</protein>
<keyword evidence="6" id="KW-1185">Reference proteome</keyword>
<keyword evidence="2" id="KW-0238">DNA-binding</keyword>
<evidence type="ECO:0000313" key="6">
    <source>
        <dbReference type="Proteomes" id="UP000051804"/>
    </source>
</evidence>
<dbReference type="AlphaFoldDB" id="A0A0R1JQ41"/>
<feature type="domain" description="HTH gntR-type" evidence="4">
    <location>
        <begin position="2"/>
        <end position="70"/>
    </location>
</feature>
<dbReference type="PATRIC" id="fig|1291734.4.peg.585"/>
<evidence type="ECO:0000256" key="3">
    <source>
        <dbReference type="ARBA" id="ARBA00023163"/>
    </source>
</evidence>
<evidence type="ECO:0000256" key="2">
    <source>
        <dbReference type="ARBA" id="ARBA00023125"/>
    </source>
</evidence>
<keyword evidence="3" id="KW-0804">Transcription</keyword>
<dbReference type="Gene3D" id="1.10.10.10">
    <property type="entry name" value="Winged helix-like DNA-binding domain superfamily/Winged helix DNA-binding domain"/>
    <property type="match status" value="1"/>
</dbReference>
<dbReference type="EMBL" id="AZDJ01000032">
    <property type="protein sequence ID" value="KRK70500.1"/>
    <property type="molecule type" value="Genomic_DNA"/>
</dbReference>
<dbReference type="SMART" id="SM00345">
    <property type="entry name" value="HTH_GNTR"/>
    <property type="match status" value="1"/>
</dbReference>
<dbReference type="InterPro" id="IPR028082">
    <property type="entry name" value="Peripla_BP_I"/>
</dbReference>
<dbReference type="PANTHER" id="PTHR30146">
    <property type="entry name" value="LACI-RELATED TRANSCRIPTIONAL REPRESSOR"/>
    <property type="match status" value="1"/>
</dbReference>
<gene>
    <name evidence="5" type="ORF">FD02_GL000570</name>
</gene>
<dbReference type="GO" id="GO:0000976">
    <property type="term" value="F:transcription cis-regulatory region binding"/>
    <property type="evidence" value="ECO:0007669"/>
    <property type="project" value="TreeGrafter"/>
</dbReference>
<name>A0A0R1JQ41_9LACO</name>
<dbReference type="Gene3D" id="3.40.50.2300">
    <property type="match status" value="2"/>
</dbReference>
<evidence type="ECO:0000256" key="1">
    <source>
        <dbReference type="ARBA" id="ARBA00023015"/>
    </source>
</evidence>
<evidence type="ECO:0000259" key="4">
    <source>
        <dbReference type="PROSITE" id="PS50949"/>
    </source>
</evidence>
<dbReference type="PRINTS" id="PR00035">
    <property type="entry name" value="HTHGNTR"/>
</dbReference>
<proteinExistence type="predicted"/>
<reference evidence="5 6" key="1">
    <citation type="journal article" date="2015" name="Genome Announc.">
        <title>Expanding the biotechnology potential of lactobacilli through comparative genomics of 213 strains and associated genera.</title>
        <authorList>
            <person name="Sun Z."/>
            <person name="Harris H.M."/>
            <person name="McCann A."/>
            <person name="Guo C."/>
            <person name="Argimon S."/>
            <person name="Zhang W."/>
            <person name="Yang X."/>
            <person name="Jeffery I.B."/>
            <person name="Cooney J.C."/>
            <person name="Kagawa T.F."/>
            <person name="Liu W."/>
            <person name="Song Y."/>
            <person name="Salvetti E."/>
            <person name="Wrobel A."/>
            <person name="Rasinkangas P."/>
            <person name="Parkhill J."/>
            <person name="Rea M.C."/>
            <person name="O'Sullivan O."/>
            <person name="Ritari J."/>
            <person name="Douillard F.P."/>
            <person name="Paul Ross R."/>
            <person name="Yang R."/>
            <person name="Briner A.E."/>
            <person name="Felis G.E."/>
            <person name="de Vos W.M."/>
            <person name="Barrangou R."/>
            <person name="Klaenhammer T.R."/>
            <person name="Caufield P.W."/>
            <person name="Cui Y."/>
            <person name="Zhang H."/>
            <person name="O'Toole P.W."/>
        </authorList>
    </citation>
    <scope>NUCLEOTIDE SEQUENCE [LARGE SCALE GENOMIC DNA]</scope>
    <source>
        <strain evidence="5 6">JCM 17158</strain>
    </source>
</reference>
<dbReference type="InterPro" id="IPR000524">
    <property type="entry name" value="Tscrpt_reg_HTH_GntR"/>
</dbReference>
<dbReference type="Pfam" id="PF13377">
    <property type="entry name" value="Peripla_BP_3"/>
    <property type="match status" value="1"/>
</dbReference>
<evidence type="ECO:0000313" key="5">
    <source>
        <dbReference type="EMBL" id="KRK70500.1"/>
    </source>
</evidence>
<dbReference type="SUPFAM" id="SSF53822">
    <property type="entry name" value="Periplasmic binding protein-like I"/>
    <property type="match status" value="1"/>
</dbReference>
<dbReference type="RefSeq" id="WP_054722081.1">
    <property type="nucleotide sequence ID" value="NZ_AZDJ01000032.1"/>
</dbReference>
<dbReference type="InterPro" id="IPR036390">
    <property type="entry name" value="WH_DNA-bd_sf"/>
</dbReference>
<dbReference type="STRING" id="1291734.FD02_GL000570"/>
<dbReference type="PROSITE" id="PS50949">
    <property type="entry name" value="HTH_GNTR"/>
    <property type="match status" value="1"/>
</dbReference>
<dbReference type="Pfam" id="PF00392">
    <property type="entry name" value="GntR"/>
    <property type="match status" value="1"/>
</dbReference>
<dbReference type="InterPro" id="IPR033532">
    <property type="entry name" value="AraR_ligand_bind_dom"/>
</dbReference>
<dbReference type="InterPro" id="IPR046335">
    <property type="entry name" value="LacI/GalR-like_sensor"/>
</dbReference>
<organism evidence="5 6">
    <name type="scientific">Lacticaseibacillus nasuensis JCM 17158</name>
    <dbReference type="NCBI Taxonomy" id="1291734"/>
    <lineage>
        <taxon>Bacteria</taxon>
        <taxon>Bacillati</taxon>
        <taxon>Bacillota</taxon>
        <taxon>Bacilli</taxon>
        <taxon>Lactobacillales</taxon>
        <taxon>Lactobacillaceae</taxon>
        <taxon>Lacticaseibacillus</taxon>
    </lineage>
</organism>
<dbReference type="GO" id="GO:0003700">
    <property type="term" value="F:DNA-binding transcription factor activity"/>
    <property type="evidence" value="ECO:0007669"/>
    <property type="project" value="InterPro"/>
</dbReference>
<comment type="caution">
    <text evidence="5">The sequence shown here is derived from an EMBL/GenBank/DDBJ whole genome shotgun (WGS) entry which is preliminary data.</text>
</comment>
<dbReference type="SUPFAM" id="SSF46785">
    <property type="entry name" value="Winged helix' DNA-binding domain"/>
    <property type="match status" value="1"/>
</dbReference>
<dbReference type="InterPro" id="IPR036388">
    <property type="entry name" value="WH-like_DNA-bd_sf"/>
</dbReference>
<dbReference type="PANTHER" id="PTHR30146:SF150">
    <property type="entry name" value="ARABINOSE METABOLISM TRANSCRIPTIONAL REPRESSOR"/>
    <property type="match status" value="1"/>
</dbReference>